<feature type="compositionally biased region" description="Basic residues" evidence="1">
    <location>
        <begin position="234"/>
        <end position="244"/>
    </location>
</feature>
<organism evidence="2 3">
    <name type="scientific">Cinnamomum micranthum f. kanehirae</name>
    <dbReference type="NCBI Taxonomy" id="337451"/>
    <lineage>
        <taxon>Eukaryota</taxon>
        <taxon>Viridiplantae</taxon>
        <taxon>Streptophyta</taxon>
        <taxon>Embryophyta</taxon>
        <taxon>Tracheophyta</taxon>
        <taxon>Spermatophyta</taxon>
        <taxon>Magnoliopsida</taxon>
        <taxon>Magnoliidae</taxon>
        <taxon>Laurales</taxon>
        <taxon>Lauraceae</taxon>
        <taxon>Cinnamomum</taxon>
    </lineage>
</organism>
<comment type="caution">
    <text evidence="2">The sequence shown here is derived from an EMBL/GenBank/DDBJ whole genome shotgun (WGS) entry which is preliminary data.</text>
</comment>
<evidence type="ECO:0000313" key="3">
    <source>
        <dbReference type="Proteomes" id="UP000283530"/>
    </source>
</evidence>
<evidence type="ECO:0000313" key="2">
    <source>
        <dbReference type="EMBL" id="RWR82753.1"/>
    </source>
</evidence>
<dbReference type="CDD" id="cd22671">
    <property type="entry name" value="FHA_APTX-like"/>
    <property type="match status" value="1"/>
</dbReference>
<dbReference type="EMBL" id="QPKB01000004">
    <property type="protein sequence ID" value="RWR82753.1"/>
    <property type="molecule type" value="Genomic_DNA"/>
</dbReference>
<proteinExistence type="predicted"/>
<dbReference type="Gene3D" id="2.60.200.20">
    <property type="match status" value="1"/>
</dbReference>
<dbReference type="AlphaFoldDB" id="A0A3S3N009"/>
<feature type="compositionally biased region" description="Acidic residues" evidence="1">
    <location>
        <begin position="248"/>
        <end position="262"/>
    </location>
</feature>
<reference evidence="2 3" key="1">
    <citation type="journal article" date="2019" name="Nat. Plants">
        <title>Stout camphor tree genome fills gaps in understanding of flowering plant genome evolution.</title>
        <authorList>
            <person name="Chaw S.M."/>
            <person name="Liu Y.C."/>
            <person name="Wu Y.W."/>
            <person name="Wang H.Y."/>
            <person name="Lin C.I."/>
            <person name="Wu C.S."/>
            <person name="Ke H.M."/>
            <person name="Chang L.Y."/>
            <person name="Hsu C.Y."/>
            <person name="Yang H.T."/>
            <person name="Sudianto E."/>
            <person name="Hsu M.H."/>
            <person name="Wu K.P."/>
            <person name="Wang L.N."/>
            <person name="Leebens-Mack J.H."/>
            <person name="Tsai I.J."/>
        </authorList>
    </citation>
    <scope>NUCLEOTIDE SEQUENCE [LARGE SCALE GENOMIC DNA]</scope>
    <source>
        <strain evidence="3">cv. Chaw 1501</strain>
        <tissue evidence="2">Young leaves</tissue>
    </source>
</reference>
<feature type="compositionally biased region" description="Basic residues" evidence="1">
    <location>
        <begin position="268"/>
        <end position="277"/>
    </location>
</feature>
<evidence type="ECO:0000256" key="1">
    <source>
        <dbReference type="SAM" id="MobiDB-lite"/>
    </source>
</evidence>
<feature type="region of interest" description="Disordered" evidence="1">
    <location>
        <begin position="42"/>
        <end position="62"/>
    </location>
</feature>
<sequence length="361" mass="41736">MELESEDGLKKFPIGKGLKIELGRGQLGFPSDDRTVSRHHISLQLHDEPTQKPSNQNYPDGEISASFHVIGKNPIWVFTRDGEEKRVFRNSEKGDLRAGDRFSISLKKPLFFSLKKRAFDAEEEEVEDDEKRALKAVERRKKRTLERKEEEKQKRVLKYECSLGNGEDASGDLGLGSLDLSQIDPVKEFGFLVMGQEFNQFPEKKIRQFKDWNWFLEEPREDSEDDEADERKIQRSRKGKRKKKTCEVDDDDWTGESMDEEVVVTKLRNGKRPKHSTRSKDREKLCKDTSCKKSVSQKTISADEDENYEEDEDDDTLGGFIVNDDKLEEEEVGDDNDIDDDEEEEEDYDEDGDDGSGEEDT</sequence>
<protein>
    <submittedName>
        <fullName evidence="2">Sodium/potassium/calcium exchanger 1</fullName>
    </submittedName>
</protein>
<accession>A0A3S3N009</accession>
<feature type="compositionally biased region" description="Acidic residues" evidence="1">
    <location>
        <begin position="302"/>
        <end position="316"/>
    </location>
</feature>
<name>A0A3S3N009_9MAGN</name>
<gene>
    <name evidence="2" type="ORF">CKAN_01148800</name>
</gene>
<feature type="compositionally biased region" description="Acidic residues" evidence="1">
    <location>
        <begin position="326"/>
        <end position="361"/>
    </location>
</feature>
<dbReference type="OrthoDB" id="688570at2759"/>
<keyword evidence="3" id="KW-1185">Reference proteome</keyword>
<feature type="region of interest" description="Disordered" evidence="1">
    <location>
        <begin position="220"/>
        <end position="361"/>
    </location>
</feature>
<dbReference type="PANTHER" id="PTHR37733">
    <property type="entry name" value="SMAD/FHA DOMAIN-CONTAINING PROTEIN"/>
    <property type="match status" value="1"/>
</dbReference>
<feature type="compositionally biased region" description="Basic and acidic residues" evidence="1">
    <location>
        <begin position="278"/>
        <end position="291"/>
    </location>
</feature>
<dbReference type="PANTHER" id="PTHR37733:SF1">
    <property type="entry name" value="SMAD_FHA DOMAIN-CONTAINING PROTEIN"/>
    <property type="match status" value="1"/>
</dbReference>
<dbReference type="Proteomes" id="UP000283530">
    <property type="component" value="Unassembled WGS sequence"/>
</dbReference>